<dbReference type="SMART" id="SM00038">
    <property type="entry name" value="COLFI"/>
    <property type="match status" value="1"/>
</dbReference>
<keyword evidence="5" id="KW-0677">Repeat</keyword>
<evidence type="ECO:0000256" key="7">
    <source>
        <dbReference type="ARBA" id="ARBA00023119"/>
    </source>
</evidence>
<feature type="region of interest" description="Disordered" evidence="11">
    <location>
        <begin position="442"/>
        <end position="490"/>
    </location>
</feature>
<evidence type="ECO:0000256" key="3">
    <source>
        <dbReference type="ARBA" id="ARBA00022530"/>
    </source>
</evidence>
<proteinExistence type="predicted"/>
<evidence type="ECO:0000256" key="10">
    <source>
        <dbReference type="ARBA" id="ARBA00023278"/>
    </source>
</evidence>
<evidence type="ECO:0000256" key="11">
    <source>
        <dbReference type="SAM" id="MobiDB-lite"/>
    </source>
</evidence>
<evidence type="ECO:0000256" key="2">
    <source>
        <dbReference type="ARBA" id="ARBA00022525"/>
    </source>
</evidence>
<evidence type="ECO:0008006" key="17">
    <source>
        <dbReference type="Google" id="ProtNLM"/>
    </source>
</evidence>
<dbReference type="GO" id="GO:0005581">
    <property type="term" value="C:collagen trimer"/>
    <property type="evidence" value="ECO:0007669"/>
    <property type="project" value="UniProtKB-KW"/>
</dbReference>
<reference evidence="15" key="3">
    <citation type="submission" date="2022-01" db="EMBL/GenBank/DDBJ databases">
        <authorList>
            <person name="Rubenstein D.R."/>
        </authorList>
    </citation>
    <scope>NUCLEOTIDE SEQUENCE</scope>
    <source>
        <strain evidence="15">SS15</strain>
        <tissue evidence="15">Liver</tissue>
    </source>
</reference>
<evidence type="ECO:0000259" key="12">
    <source>
        <dbReference type="PROSITE" id="PS50184"/>
    </source>
</evidence>
<keyword evidence="16" id="KW-1185">Reference proteome</keyword>
<feature type="compositionally biased region" description="Low complexity" evidence="11">
    <location>
        <begin position="145"/>
        <end position="154"/>
    </location>
</feature>
<keyword evidence="7" id="KW-0176">Collagen</keyword>
<dbReference type="InterPro" id="IPR008160">
    <property type="entry name" value="Collagen"/>
</dbReference>
<dbReference type="Pfam" id="PF00093">
    <property type="entry name" value="VWC"/>
    <property type="match status" value="1"/>
</dbReference>
<keyword evidence="8" id="KW-1015">Disulfide bond</keyword>
<dbReference type="Gene3D" id="2.60.120.1000">
    <property type="match status" value="1"/>
</dbReference>
<evidence type="ECO:0000256" key="1">
    <source>
        <dbReference type="ARBA" id="ARBA00004498"/>
    </source>
</evidence>
<feature type="domain" description="Fibrillar collagen NC1" evidence="13">
    <location>
        <begin position="1129"/>
        <end position="1357"/>
    </location>
</feature>
<evidence type="ECO:0000256" key="5">
    <source>
        <dbReference type="ARBA" id="ARBA00022737"/>
    </source>
</evidence>
<dbReference type="GO" id="GO:0005615">
    <property type="term" value="C:extracellular space"/>
    <property type="evidence" value="ECO:0007669"/>
    <property type="project" value="TreeGrafter"/>
</dbReference>
<evidence type="ECO:0000256" key="8">
    <source>
        <dbReference type="ARBA" id="ARBA00023157"/>
    </source>
</evidence>
<keyword evidence="4" id="KW-0479">Metal-binding</keyword>
<protein>
    <recommendedName>
        <fullName evidence="17">Collagen alpha-2(V) chain</fullName>
    </recommendedName>
</protein>
<accession>A0A835NP87</accession>
<dbReference type="InterPro" id="IPR001007">
    <property type="entry name" value="VWF_dom"/>
</dbReference>
<evidence type="ECO:0000256" key="9">
    <source>
        <dbReference type="ARBA" id="ARBA00023180"/>
    </source>
</evidence>
<dbReference type="PROSITE" id="PS01208">
    <property type="entry name" value="VWFC_1"/>
    <property type="match status" value="1"/>
</dbReference>
<reference evidence="15 16" key="2">
    <citation type="journal article" date="2021" name="J. Hered.">
        <title>Feather Gene Expression Elucidates the Developmental Basis of Plumage Iridescence in African Starlings.</title>
        <authorList>
            <person name="Rubenstein D.R."/>
            <person name="Corvelo A."/>
            <person name="MacManes M.D."/>
            <person name="Maia R."/>
            <person name="Narzisi G."/>
            <person name="Rousaki A."/>
            <person name="Vandenabeele P."/>
            <person name="Shawkey M.D."/>
            <person name="Solomon J."/>
        </authorList>
    </citation>
    <scope>NUCLEOTIDE SEQUENCE [LARGE SCALE GENOMIC DNA]</scope>
    <source>
        <strain evidence="15">SS15</strain>
    </source>
</reference>
<dbReference type="PANTHER" id="PTHR24023">
    <property type="entry name" value="COLLAGEN ALPHA"/>
    <property type="match status" value="1"/>
</dbReference>
<dbReference type="GO" id="GO:0005201">
    <property type="term" value="F:extracellular matrix structural constituent"/>
    <property type="evidence" value="ECO:0007669"/>
    <property type="project" value="InterPro"/>
</dbReference>
<keyword evidence="3" id="KW-0272">Extracellular matrix</keyword>
<organism evidence="14">
    <name type="scientific">Lamprotornis superbus</name>
    <dbReference type="NCBI Taxonomy" id="245042"/>
    <lineage>
        <taxon>Eukaryota</taxon>
        <taxon>Metazoa</taxon>
        <taxon>Chordata</taxon>
        <taxon>Craniata</taxon>
        <taxon>Vertebrata</taxon>
        <taxon>Euteleostomi</taxon>
        <taxon>Archelosauria</taxon>
        <taxon>Archosauria</taxon>
        <taxon>Dinosauria</taxon>
        <taxon>Saurischia</taxon>
        <taxon>Theropoda</taxon>
        <taxon>Coelurosauria</taxon>
        <taxon>Aves</taxon>
        <taxon>Neognathae</taxon>
        <taxon>Neoaves</taxon>
        <taxon>Telluraves</taxon>
        <taxon>Australaves</taxon>
        <taxon>Passeriformes</taxon>
        <taxon>Sturnidae</taxon>
        <taxon>Lamprotornis</taxon>
    </lineage>
</organism>
<feature type="compositionally biased region" description="Pro residues" evidence="11">
    <location>
        <begin position="1074"/>
        <end position="1089"/>
    </location>
</feature>
<dbReference type="PANTHER" id="PTHR24023:SF1082">
    <property type="entry name" value="COLLAGEN TRIPLE HELIX REPEAT"/>
    <property type="match status" value="1"/>
</dbReference>
<dbReference type="SMART" id="SM00214">
    <property type="entry name" value="VWC"/>
    <property type="match status" value="1"/>
</dbReference>
<feature type="region of interest" description="Disordered" evidence="11">
    <location>
        <begin position="1025"/>
        <end position="1127"/>
    </location>
</feature>
<gene>
    <name evidence="14" type="ORF">IHE44_000673</name>
    <name evidence="15" type="ORF">IHE44_0014273</name>
</gene>
<feature type="compositionally biased region" description="Low complexity" evidence="11">
    <location>
        <begin position="301"/>
        <end position="311"/>
    </location>
</feature>
<feature type="domain" description="VWFC" evidence="12">
    <location>
        <begin position="38"/>
        <end position="96"/>
    </location>
</feature>
<feature type="region of interest" description="Disordered" evidence="11">
    <location>
        <begin position="690"/>
        <end position="778"/>
    </location>
</feature>
<dbReference type="GO" id="GO:0046872">
    <property type="term" value="F:metal ion binding"/>
    <property type="evidence" value="ECO:0007669"/>
    <property type="project" value="UniProtKB-KW"/>
</dbReference>
<name>A0A835NP87_9PASS</name>
<evidence type="ECO:0000259" key="13">
    <source>
        <dbReference type="PROSITE" id="PS51461"/>
    </source>
</evidence>
<feature type="compositionally biased region" description="Pro residues" evidence="11">
    <location>
        <begin position="1031"/>
        <end position="1044"/>
    </location>
</feature>
<reference evidence="14" key="1">
    <citation type="submission" date="2020-10" db="EMBL/GenBank/DDBJ databases">
        <title>Feather gene expression reveals the developmental basis of iridescence in African starlings.</title>
        <authorList>
            <person name="Rubenstein D.R."/>
        </authorList>
    </citation>
    <scope>NUCLEOTIDE SEQUENCE</scope>
    <source>
        <strain evidence="14">SS15</strain>
        <tissue evidence="14">Liver</tissue>
    </source>
</reference>
<dbReference type="Proteomes" id="UP000618051">
    <property type="component" value="Unassembled WGS sequence"/>
</dbReference>
<dbReference type="FunFam" id="2.60.120.1000:FF:000001">
    <property type="entry name" value="Collagen alpha-1 type I chain"/>
    <property type="match status" value="1"/>
</dbReference>
<dbReference type="SUPFAM" id="SSF57603">
    <property type="entry name" value="FnI-like domain"/>
    <property type="match status" value="1"/>
</dbReference>
<dbReference type="EMBL" id="JADDUC010000104">
    <property type="protein sequence ID" value="KAG0118716.1"/>
    <property type="molecule type" value="Genomic_DNA"/>
</dbReference>
<dbReference type="EMBL" id="JADDUC020000008">
    <property type="protein sequence ID" value="KAI1237020.1"/>
    <property type="molecule type" value="Genomic_DNA"/>
</dbReference>
<dbReference type="OrthoDB" id="8939548at2759"/>
<dbReference type="InterPro" id="IPR050149">
    <property type="entry name" value="Collagen_superfamily"/>
</dbReference>
<keyword evidence="2" id="KW-0964">Secreted</keyword>
<feature type="region of interest" description="Disordered" evidence="11">
    <location>
        <begin position="299"/>
        <end position="328"/>
    </location>
</feature>
<evidence type="ECO:0000256" key="6">
    <source>
        <dbReference type="ARBA" id="ARBA00022837"/>
    </source>
</evidence>
<dbReference type="PROSITE" id="PS51461">
    <property type="entry name" value="NC1_FIB"/>
    <property type="match status" value="1"/>
</dbReference>
<evidence type="ECO:0000313" key="16">
    <source>
        <dbReference type="Proteomes" id="UP000618051"/>
    </source>
</evidence>
<comment type="subcellular location">
    <subcellularLocation>
        <location evidence="1">Secreted</location>
        <location evidence="1">Extracellular space</location>
        <location evidence="1">Extracellular matrix</location>
    </subcellularLocation>
</comment>
<dbReference type="GO" id="GO:0031012">
    <property type="term" value="C:extracellular matrix"/>
    <property type="evidence" value="ECO:0007669"/>
    <property type="project" value="TreeGrafter"/>
</dbReference>
<evidence type="ECO:0000313" key="14">
    <source>
        <dbReference type="EMBL" id="KAG0118716.1"/>
    </source>
</evidence>
<comment type="caution">
    <text evidence="14">The sequence shown here is derived from an EMBL/GenBank/DDBJ whole genome shotgun (WGS) entry which is preliminary data.</text>
</comment>
<dbReference type="PROSITE" id="PS50184">
    <property type="entry name" value="VWFC_2"/>
    <property type="match status" value="1"/>
</dbReference>
<sequence length="1532" mass="164578">MSEQEEVGPHVSGETQEQFLILSITQQHWIVGEDGEEMACTQNGQMYLNRDIWKPSPCQICVCDNGAILCDEILCQDLLECENPQVPPGECCPVCPHTPRDFDPTIGRGRKGQKGEPGIVPPGPPGSQGPRGERGPKGRPGPRGPQGIDGEPGIPGQPGDPGPPGHPTHPGPDGISRPFSAQMAGLDEKSGLGSQMGLMPGAVCVTSCVFNRVPWVQEVLRVSKENKVVLVPQAHLVNLEIQDLWGQLVLVDQRDLQANLVKMVNLVDQDNLGPRGFPGAPGLPGLKGHRGLKGLDGPKGEIGAAGAKGESGPTGAMGPTGPLGPRGMPGERGRIGPQGAPGGRGQHGMPGKPGPMHHLVKQAQQVLVVLKVLKDKEVKQVLRAQLGHKVFLALKGQMVPLVQRALPDLQALEAPLDYQAPLVPQDHRAAPAPLGFEASRETLVSQVSREKQDPKGPQGPQGPIGPIGEEGKRGPRGDPGSVGPPGPVGERVLMACLDQREPKESVVLQDLLDLKEVREILDVLVSLVFQEQGVTLEKLVKQAMQESQDREEPLVKMVKLALLVLLAHQVWQEKEENKALQVLQGFRACLGHQVLQVREESQVIRVCLEILELLVHWAPGENVAIQEKGENQVPQDSRVRRAWLEATVLMAQREAQALVGHLVIQAHRAFRACLEREGLLEHLALRGGVGEKGAEGTAGNDGARGSRGENGPTGAVGFAGPPGPDGQPGVKGEPGEPGQKGDAGSPGPQGLAGSHGPPGPPGVPGLKGGRGTQGPPDLLEELGLQDLLEPQGQLGLLVSQEKKVPQVFVVIQVLMAVWETEGQLGQLVALETRVTQGTTGSRARMAPPVRQELLVREELLECQDSEGREACLGCQGLQALQESKVPRGHLVTKVPQDLLASQVPLGLDLLVMTVLLDEMELLENVVIVVNPALQAYQVLQEVQELRVLLALQEMQVKEVKLVPKDLVVTKVTMVIEVIEARKDTGVSLDFKAFLALLRSLSGLVSVLANIFNAILKLHNEGPIGEQGSPGIPGPFGPRGPPGPVGPSGKDGSPGPLGPIGPPGVRGTVGEAGPEGPPGEPGPPGPPGPPGHLTAALGDIMGHYDNAMADPLPEFTEDEAAPDDHNKTDPGVHATLKSLSSQIETMRSPDGSKEHPARTCDDLKLCHPSKRSGEYWIDPNQGCVEDAIKVYCNMETGETCISANPATVPRKTWWASKSSDLKPVWYGLDMNRGSQFVYGDTAVTQMTFLRLLSKEASQNITYLCRNSVGYMDDQTKNLKKAVILKGANDLEIKAEGNSRFRYTVLHDSCSKRNGNVGKTVFEYRTQNVARLPIIDIAPVDIGSTDQEFGIEIGPVCFVLDLTFCRAHEFQSFFNIATVVVHVGDAVPAVVGDVLGGTAGEDAQEGQLNFRDILWELRIPIAELQSTNTQKNVCSITKLDLSHQHPGQLHHHNMDQEDQKDQEDQAALVDPKKIGRFRLWYHGGQEDQLDLGSHWCHLFQVAQQALGDPTTMKNTNNMVKVHLYHHEDLEDPWG</sequence>
<dbReference type="Pfam" id="PF01391">
    <property type="entry name" value="Collagen"/>
    <property type="match status" value="4"/>
</dbReference>
<feature type="region of interest" description="Disordered" evidence="11">
    <location>
        <begin position="103"/>
        <end position="179"/>
    </location>
</feature>
<evidence type="ECO:0000256" key="4">
    <source>
        <dbReference type="ARBA" id="ARBA00022723"/>
    </source>
</evidence>
<keyword evidence="6" id="KW-0106">Calcium</keyword>
<keyword evidence="10" id="KW-0379">Hydroxylation</keyword>
<dbReference type="Gene3D" id="6.20.200.20">
    <property type="match status" value="1"/>
</dbReference>
<feature type="compositionally biased region" description="Pro residues" evidence="11">
    <location>
        <begin position="158"/>
        <end position="170"/>
    </location>
</feature>
<dbReference type="InterPro" id="IPR000885">
    <property type="entry name" value="Fib_collagen_C"/>
</dbReference>
<dbReference type="Pfam" id="PF01410">
    <property type="entry name" value="COLFI"/>
    <property type="match status" value="1"/>
</dbReference>
<evidence type="ECO:0000313" key="15">
    <source>
        <dbReference type="EMBL" id="KAI1237020.1"/>
    </source>
</evidence>
<keyword evidence="9" id="KW-0325">Glycoprotein</keyword>